<dbReference type="EMBL" id="JASJQH010007762">
    <property type="protein sequence ID" value="KAK9701975.1"/>
    <property type="molecule type" value="Genomic_DNA"/>
</dbReference>
<feature type="transmembrane region" description="Helical" evidence="5">
    <location>
        <begin position="155"/>
        <end position="175"/>
    </location>
</feature>
<evidence type="ECO:0000256" key="4">
    <source>
        <dbReference type="ARBA" id="ARBA00023136"/>
    </source>
</evidence>
<sequence>MVNTKDSDSITSVSPGSRKLVRSMGLFSGTMNIVGTIIGSGIFSLPALVFAHIGSPGMSILLWVIGGIVSFSGVLGYNEFGCMFPYNGGEKEYLEQSFKKPKKLFSFLFCMCLIIFIRSSFCAAISTNIGNYILYAAYGPRQSITDPFIAEHFDWIGRAIASACLILITITQMVSTKWTLRIQDTLSMFKIGLLALVVVTGFVVLGGGTSIKPILNGSTMFDGTSRDPTDYTWALFKVFAAYDGWNNLNYSIEELKDPIRDLPKATTIGLGTVVILYVFSNVAFFSALPLDRILSSQQVVSAEFFAMVYGVSFGQRVLPIFIALSAYGSVSCMAFGASRVILASAREGFLPFESYLGSVSSLNTPAWALLLNLIISLILMLAPPPGEAYNFLIDMTGYPAWIFYGLSMIGLVYLRKKEPNLPRPFRTSIIFSGLFILVALFLMVFPFLPPSNQSGTIPYYMSPLLSVVFIILCIPVWWYRVGRHPYEEPIRHHVVEENYDTKTTRV</sequence>
<evidence type="ECO:0000256" key="3">
    <source>
        <dbReference type="ARBA" id="ARBA00022989"/>
    </source>
</evidence>
<protein>
    <recommendedName>
        <fullName evidence="8">Amino acid transporter</fullName>
    </recommendedName>
</protein>
<evidence type="ECO:0000256" key="5">
    <source>
        <dbReference type="SAM" id="Phobius"/>
    </source>
</evidence>
<feature type="transmembrane region" description="Helical" evidence="5">
    <location>
        <begin position="460"/>
        <end position="479"/>
    </location>
</feature>
<dbReference type="Proteomes" id="UP001479436">
    <property type="component" value="Unassembled WGS sequence"/>
</dbReference>
<evidence type="ECO:0008006" key="8">
    <source>
        <dbReference type="Google" id="ProtNLM"/>
    </source>
</evidence>
<feature type="transmembrane region" description="Helical" evidence="5">
    <location>
        <begin position="317"/>
        <end position="342"/>
    </location>
</feature>
<keyword evidence="7" id="KW-1185">Reference proteome</keyword>
<feature type="transmembrane region" description="Helical" evidence="5">
    <location>
        <begin position="187"/>
        <end position="211"/>
    </location>
</feature>
<reference evidence="6 7" key="1">
    <citation type="submission" date="2023-04" db="EMBL/GenBank/DDBJ databases">
        <title>Genome of Basidiobolus ranarum AG-B5.</title>
        <authorList>
            <person name="Stajich J.E."/>
            <person name="Carter-House D."/>
            <person name="Gryganskyi A."/>
        </authorList>
    </citation>
    <scope>NUCLEOTIDE SEQUENCE [LARGE SCALE GENOMIC DNA]</scope>
    <source>
        <strain evidence="6 7">AG-B5</strain>
    </source>
</reference>
<feature type="transmembrane region" description="Helical" evidence="5">
    <location>
        <begin position="26"/>
        <end position="54"/>
    </location>
</feature>
<dbReference type="PANTHER" id="PTHR11785:SF353">
    <property type="entry name" value="METHIONINE TRANSPORTER (EUROFUNG)"/>
    <property type="match status" value="1"/>
</dbReference>
<dbReference type="Pfam" id="PF13520">
    <property type="entry name" value="AA_permease_2"/>
    <property type="match status" value="1"/>
</dbReference>
<proteinExistence type="predicted"/>
<dbReference type="PANTHER" id="PTHR11785">
    <property type="entry name" value="AMINO ACID TRANSPORTER"/>
    <property type="match status" value="1"/>
</dbReference>
<evidence type="ECO:0000313" key="7">
    <source>
        <dbReference type="Proteomes" id="UP001479436"/>
    </source>
</evidence>
<dbReference type="PIRSF" id="PIRSF006060">
    <property type="entry name" value="AA_transporter"/>
    <property type="match status" value="1"/>
</dbReference>
<organism evidence="6 7">
    <name type="scientific">Basidiobolus ranarum</name>
    <dbReference type="NCBI Taxonomy" id="34480"/>
    <lineage>
        <taxon>Eukaryota</taxon>
        <taxon>Fungi</taxon>
        <taxon>Fungi incertae sedis</taxon>
        <taxon>Zoopagomycota</taxon>
        <taxon>Entomophthoromycotina</taxon>
        <taxon>Basidiobolomycetes</taxon>
        <taxon>Basidiobolales</taxon>
        <taxon>Basidiobolaceae</taxon>
        <taxon>Basidiobolus</taxon>
    </lineage>
</organism>
<evidence type="ECO:0000256" key="1">
    <source>
        <dbReference type="ARBA" id="ARBA00004141"/>
    </source>
</evidence>
<feature type="transmembrane region" description="Helical" evidence="5">
    <location>
        <begin position="362"/>
        <end position="383"/>
    </location>
</feature>
<evidence type="ECO:0000313" key="6">
    <source>
        <dbReference type="EMBL" id="KAK9701975.1"/>
    </source>
</evidence>
<feature type="transmembrane region" description="Helical" evidence="5">
    <location>
        <begin position="107"/>
        <end position="135"/>
    </location>
</feature>
<dbReference type="InterPro" id="IPR050598">
    <property type="entry name" value="AminoAcid_Transporter"/>
</dbReference>
<feature type="transmembrane region" description="Helical" evidence="5">
    <location>
        <begin position="426"/>
        <end position="448"/>
    </location>
</feature>
<gene>
    <name evidence="6" type="ORF">K7432_011459</name>
</gene>
<comment type="subcellular location">
    <subcellularLocation>
        <location evidence="1">Membrane</location>
        <topology evidence="1">Multi-pass membrane protein</topology>
    </subcellularLocation>
</comment>
<feature type="transmembrane region" description="Helical" evidence="5">
    <location>
        <begin position="395"/>
        <end position="414"/>
    </location>
</feature>
<dbReference type="Gene3D" id="1.20.1740.10">
    <property type="entry name" value="Amino acid/polyamine transporter I"/>
    <property type="match status" value="1"/>
</dbReference>
<keyword evidence="4 5" id="KW-0472">Membrane</keyword>
<feature type="transmembrane region" description="Helical" evidence="5">
    <location>
        <begin position="231"/>
        <end position="248"/>
    </location>
</feature>
<dbReference type="InterPro" id="IPR002293">
    <property type="entry name" value="AA/rel_permease1"/>
</dbReference>
<accession>A0ABR2VUM8</accession>
<keyword evidence="3 5" id="KW-1133">Transmembrane helix</keyword>
<keyword evidence="2 5" id="KW-0812">Transmembrane</keyword>
<feature type="transmembrane region" description="Helical" evidence="5">
    <location>
        <begin position="268"/>
        <end position="288"/>
    </location>
</feature>
<comment type="caution">
    <text evidence="6">The sequence shown here is derived from an EMBL/GenBank/DDBJ whole genome shotgun (WGS) entry which is preliminary data.</text>
</comment>
<feature type="transmembrane region" description="Helical" evidence="5">
    <location>
        <begin position="60"/>
        <end position="86"/>
    </location>
</feature>
<evidence type="ECO:0000256" key="2">
    <source>
        <dbReference type="ARBA" id="ARBA00022692"/>
    </source>
</evidence>
<name>A0ABR2VUM8_9FUNG</name>